<dbReference type="AlphaFoldDB" id="A0A0A9BFP3"/>
<dbReference type="EMBL" id="GBRH01239808">
    <property type="protein sequence ID" value="JAD58087.1"/>
    <property type="molecule type" value="Transcribed_RNA"/>
</dbReference>
<reference evidence="1" key="2">
    <citation type="journal article" date="2015" name="Data Brief">
        <title>Shoot transcriptome of the giant reed, Arundo donax.</title>
        <authorList>
            <person name="Barrero R.A."/>
            <person name="Guerrero F.D."/>
            <person name="Moolhuijzen P."/>
            <person name="Goolsby J.A."/>
            <person name="Tidwell J."/>
            <person name="Bellgard S.E."/>
            <person name="Bellgard M.I."/>
        </authorList>
    </citation>
    <scope>NUCLEOTIDE SEQUENCE</scope>
    <source>
        <tissue evidence="1">Shoot tissue taken approximately 20 cm above the soil surface</tissue>
    </source>
</reference>
<protein>
    <submittedName>
        <fullName evidence="1">Uncharacterized protein</fullName>
    </submittedName>
</protein>
<reference evidence="1" key="1">
    <citation type="submission" date="2014-09" db="EMBL/GenBank/DDBJ databases">
        <authorList>
            <person name="Magalhaes I.L.F."/>
            <person name="Oliveira U."/>
            <person name="Santos F.R."/>
            <person name="Vidigal T.H.D.A."/>
            <person name="Brescovit A.D."/>
            <person name="Santos A.J."/>
        </authorList>
    </citation>
    <scope>NUCLEOTIDE SEQUENCE</scope>
    <source>
        <tissue evidence="1">Shoot tissue taken approximately 20 cm above the soil surface</tissue>
    </source>
</reference>
<name>A0A0A9BFP3_ARUDO</name>
<sequence>MDKIHAYHAICRIRSCLLATGQVCNSNHYAYYHWLQMERI</sequence>
<proteinExistence type="predicted"/>
<accession>A0A0A9BFP3</accession>
<organism evidence="1">
    <name type="scientific">Arundo donax</name>
    <name type="common">Giant reed</name>
    <name type="synonym">Donax arundinaceus</name>
    <dbReference type="NCBI Taxonomy" id="35708"/>
    <lineage>
        <taxon>Eukaryota</taxon>
        <taxon>Viridiplantae</taxon>
        <taxon>Streptophyta</taxon>
        <taxon>Embryophyta</taxon>
        <taxon>Tracheophyta</taxon>
        <taxon>Spermatophyta</taxon>
        <taxon>Magnoliopsida</taxon>
        <taxon>Liliopsida</taxon>
        <taxon>Poales</taxon>
        <taxon>Poaceae</taxon>
        <taxon>PACMAD clade</taxon>
        <taxon>Arundinoideae</taxon>
        <taxon>Arundineae</taxon>
        <taxon>Arundo</taxon>
    </lineage>
</organism>
<evidence type="ECO:0000313" key="1">
    <source>
        <dbReference type="EMBL" id="JAD58087.1"/>
    </source>
</evidence>